<evidence type="ECO:0000313" key="2">
    <source>
        <dbReference type="EMBL" id="RPA94384.1"/>
    </source>
</evidence>
<name>A0A3N4JKI3_9PEZI</name>
<sequence length="70" mass="8483">MSIEWGFRKALMQWRFLRHKWNFMVQLLPVGGYYAVCILLPNVHTYYWGSATSVKFGYQLLSIFEYLHFE</sequence>
<dbReference type="OrthoDB" id="5289248at2759"/>
<feature type="transmembrane region" description="Helical" evidence="1">
    <location>
        <begin position="21"/>
        <end position="41"/>
    </location>
</feature>
<gene>
    <name evidence="2" type="ORF">L873DRAFT_1701623</name>
</gene>
<keyword evidence="1" id="KW-0812">Transmembrane</keyword>
<reference evidence="2 3" key="1">
    <citation type="journal article" date="2018" name="Nat. Ecol. Evol.">
        <title>Pezizomycetes genomes reveal the molecular basis of ectomycorrhizal truffle lifestyle.</title>
        <authorList>
            <person name="Murat C."/>
            <person name="Payen T."/>
            <person name="Noel B."/>
            <person name="Kuo A."/>
            <person name="Morin E."/>
            <person name="Chen J."/>
            <person name="Kohler A."/>
            <person name="Krizsan K."/>
            <person name="Balestrini R."/>
            <person name="Da Silva C."/>
            <person name="Montanini B."/>
            <person name="Hainaut M."/>
            <person name="Levati E."/>
            <person name="Barry K.W."/>
            <person name="Belfiori B."/>
            <person name="Cichocki N."/>
            <person name="Clum A."/>
            <person name="Dockter R.B."/>
            <person name="Fauchery L."/>
            <person name="Guy J."/>
            <person name="Iotti M."/>
            <person name="Le Tacon F."/>
            <person name="Lindquist E.A."/>
            <person name="Lipzen A."/>
            <person name="Malagnac F."/>
            <person name="Mello A."/>
            <person name="Molinier V."/>
            <person name="Miyauchi S."/>
            <person name="Poulain J."/>
            <person name="Riccioni C."/>
            <person name="Rubini A."/>
            <person name="Sitrit Y."/>
            <person name="Splivallo R."/>
            <person name="Traeger S."/>
            <person name="Wang M."/>
            <person name="Zifcakova L."/>
            <person name="Wipf D."/>
            <person name="Zambonelli A."/>
            <person name="Paolocci F."/>
            <person name="Nowrousian M."/>
            <person name="Ottonello S."/>
            <person name="Baldrian P."/>
            <person name="Spatafora J.W."/>
            <person name="Henrissat B."/>
            <person name="Nagy L.G."/>
            <person name="Aury J.M."/>
            <person name="Wincker P."/>
            <person name="Grigoriev I.V."/>
            <person name="Bonfante P."/>
            <person name="Martin F.M."/>
        </authorList>
    </citation>
    <scope>NUCLEOTIDE SEQUENCE [LARGE SCALE GENOMIC DNA]</scope>
    <source>
        <strain evidence="2 3">120613-1</strain>
    </source>
</reference>
<dbReference type="AlphaFoldDB" id="A0A3N4JKI3"/>
<proteinExistence type="predicted"/>
<organism evidence="2 3">
    <name type="scientific">Choiromyces venosus 120613-1</name>
    <dbReference type="NCBI Taxonomy" id="1336337"/>
    <lineage>
        <taxon>Eukaryota</taxon>
        <taxon>Fungi</taxon>
        <taxon>Dikarya</taxon>
        <taxon>Ascomycota</taxon>
        <taxon>Pezizomycotina</taxon>
        <taxon>Pezizomycetes</taxon>
        <taxon>Pezizales</taxon>
        <taxon>Tuberaceae</taxon>
        <taxon>Choiromyces</taxon>
    </lineage>
</organism>
<evidence type="ECO:0000313" key="3">
    <source>
        <dbReference type="Proteomes" id="UP000276215"/>
    </source>
</evidence>
<evidence type="ECO:0000256" key="1">
    <source>
        <dbReference type="SAM" id="Phobius"/>
    </source>
</evidence>
<protein>
    <submittedName>
        <fullName evidence="2">Uncharacterized protein</fullName>
    </submittedName>
</protein>
<accession>A0A3N4JKI3</accession>
<keyword evidence="1" id="KW-1133">Transmembrane helix</keyword>
<keyword evidence="3" id="KW-1185">Reference proteome</keyword>
<dbReference type="EMBL" id="ML120438">
    <property type="protein sequence ID" value="RPA94384.1"/>
    <property type="molecule type" value="Genomic_DNA"/>
</dbReference>
<keyword evidence="1" id="KW-0472">Membrane</keyword>
<dbReference type="Proteomes" id="UP000276215">
    <property type="component" value="Unassembled WGS sequence"/>
</dbReference>